<feature type="chain" id="PRO_5009523589" evidence="1">
    <location>
        <begin position="24"/>
        <end position="79"/>
    </location>
</feature>
<organism evidence="2 3">
    <name type="scientific">Candidatus Kaiserbacteria bacterium RIFCSPHIGHO2_01_FULL_53_29</name>
    <dbReference type="NCBI Taxonomy" id="1798480"/>
    <lineage>
        <taxon>Bacteria</taxon>
        <taxon>Candidatus Kaiseribacteriota</taxon>
    </lineage>
</organism>
<keyword evidence="1" id="KW-0732">Signal</keyword>
<protein>
    <submittedName>
        <fullName evidence="2">Uncharacterized protein</fullName>
    </submittedName>
</protein>
<sequence>MTTKLVATGAFLAFLASASIALAEDKVTLCHVTESDSNPFVLITVSSNAVPAHVSHGDFIAPGETVENCDDSGGGPGPN</sequence>
<evidence type="ECO:0000313" key="3">
    <source>
        <dbReference type="Proteomes" id="UP000176863"/>
    </source>
</evidence>
<evidence type="ECO:0000256" key="1">
    <source>
        <dbReference type="SAM" id="SignalP"/>
    </source>
</evidence>
<comment type="caution">
    <text evidence="2">The sequence shown here is derived from an EMBL/GenBank/DDBJ whole genome shotgun (WGS) entry which is preliminary data.</text>
</comment>
<dbReference type="Proteomes" id="UP000176863">
    <property type="component" value="Unassembled WGS sequence"/>
</dbReference>
<name>A0A1F6CWE2_9BACT</name>
<gene>
    <name evidence="2" type="ORF">A2851_05650</name>
</gene>
<evidence type="ECO:0000313" key="2">
    <source>
        <dbReference type="EMBL" id="OGG53427.1"/>
    </source>
</evidence>
<feature type="signal peptide" evidence="1">
    <location>
        <begin position="1"/>
        <end position="23"/>
    </location>
</feature>
<accession>A0A1F6CWE2</accession>
<dbReference type="EMBL" id="MFKT01000012">
    <property type="protein sequence ID" value="OGG53427.1"/>
    <property type="molecule type" value="Genomic_DNA"/>
</dbReference>
<dbReference type="AlphaFoldDB" id="A0A1F6CWE2"/>
<proteinExistence type="predicted"/>
<reference evidence="2 3" key="1">
    <citation type="journal article" date="2016" name="Nat. Commun.">
        <title>Thousands of microbial genomes shed light on interconnected biogeochemical processes in an aquifer system.</title>
        <authorList>
            <person name="Anantharaman K."/>
            <person name="Brown C.T."/>
            <person name="Hug L.A."/>
            <person name="Sharon I."/>
            <person name="Castelle C.J."/>
            <person name="Probst A.J."/>
            <person name="Thomas B.C."/>
            <person name="Singh A."/>
            <person name="Wilkins M.J."/>
            <person name="Karaoz U."/>
            <person name="Brodie E.L."/>
            <person name="Williams K.H."/>
            <person name="Hubbard S.S."/>
            <person name="Banfield J.F."/>
        </authorList>
    </citation>
    <scope>NUCLEOTIDE SEQUENCE [LARGE SCALE GENOMIC DNA]</scope>
</reference>